<dbReference type="Proteomes" id="UP000295662">
    <property type="component" value="Unassembled WGS sequence"/>
</dbReference>
<dbReference type="PANTHER" id="PTHR43818:SF11">
    <property type="entry name" value="BCDNA.GH03377"/>
    <property type="match status" value="1"/>
</dbReference>
<dbReference type="InterPro" id="IPR055170">
    <property type="entry name" value="GFO_IDH_MocA-like_dom"/>
</dbReference>
<feature type="domain" description="Gfo/Idh/MocA-like oxidoreductase N-terminal" evidence="2">
    <location>
        <begin position="5"/>
        <end position="156"/>
    </location>
</feature>
<dbReference type="RefSeq" id="WP_133794589.1">
    <property type="nucleotide sequence ID" value="NZ_SOCA01000002.1"/>
</dbReference>
<dbReference type="Gene3D" id="3.40.50.720">
    <property type="entry name" value="NAD(P)-binding Rossmann-like Domain"/>
    <property type="match status" value="1"/>
</dbReference>
<organism evidence="4 5">
    <name type="scientific">Prosthecobacter fusiformis</name>
    <dbReference type="NCBI Taxonomy" id="48464"/>
    <lineage>
        <taxon>Bacteria</taxon>
        <taxon>Pseudomonadati</taxon>
        <taxon>Verrucomicrobiota</taxon>
        <taxon>Verrucomicrobiia</taxon>
        <taxon>Verrucomicrobiales</taxon>
        <taxon>Verrucomicrobiaceae</taxon>
        <taxon>Prosthecobacter</taxon>
    </lineage>
</organism>
<dbReference type="AlphaFoldDB" id="A0A4R7S5S6"/>
<dbReference type="SUPFAM" id="SSF51735">
    <property type="entry name" value="NAD(P)-binding Rossmann-fold domains"/>
    <property type="match status" value="1"/>
</dbReference>
<dbReference type="Pfam" id="PF01408">
    <property type="entry name" value="GFO_IDH_MocA"/>
    <property type="match status" value="1"/>
</dbReference>
<sequence>MQPTIQIALVGAGMFGGDVHLRAYADLQRFGIAGQLARVGLDKYARDLAPVKFDLVAVATRSEKSAQKSAAAFKEWTGHEPKTYFGDAPWEDILRDFPDLDVLAVATPDHLHTQPILAAVAKGVHVLTEKPMCLSIQESDEIIAAAKAKNCIVAVDMHKRYDPDHLRIRDDIQNRIGAPLYGTAYLEEPLEVSTSTFKWVESSDPFSYVGPHWTDLIWSYYKSKPVSLTAVGQKKRLIRDGINAYDAVQVRVDFDNGMSINFHNNWITPADFEGPVNQGHEIVGADGKVESDQQYRGFRWWNQGGGTRTSNNHFTRDVARPDGSKGYIGYGVDSLTVGLVAISRVKFAKESRDAVSDLYPTAEEARITCALVDAAAKVRDLNFKYLNEGKGATVTARFGEDGITIVDPNRIAEGADAVFERIYDRPL</sequence>
<proteinExistence type="predicted"/>
<dbReference type="SUPFAM" id="SSF55347">
    <property type="entry name" value="Glyceraldehyde-3-phosphate dehydrogenase-like, C-terminal domain"/>
    <property type="match status" value="1"/>
</dbReference>
<feature type="domain" description="GFO/IDH/MocA-like oxidoreductase" evidence="3">
    <location>
        <begin position="174"/>
        <end position="289"/>
    </location>
</feature>
<dbReference type="GO" id="GO:0000166">
    <property type="term" value="F:nucleotide binding"/>
    <property type="evidence" value="ECO:0007669"/>
    <property type="project" value="InterPro"/>
</dbReference>
<dbReference type="InterPro" id="IPR050463">
    <property type="entry name" value="Gfo/Idh/MocA_oxidrdct_glycsds"/>
</dbReference>
<evidence type="ECO:0000259" key="2">
    <source>
        <dbReference type="Pfam" id="PF01408"/>
    </source>
</evidence>
<evidence type="ECO:0000313" key="4">
    <source>
        <dbReference type="EMBL" id="TDU73229.1"/>
    </source>
</evidence>
<dbReference type="Pfam" id="PF22725">
    <property type="entry name" value="GFO_IDH_MocA_C3"/>
    <property type="match status" value="1"/>
</dbReference>
<evidence type="ECO:0000259" key="3">
    <source>
        <dbReference type="Pfam" id="PF22725"/>
    </source>
</evidence>
<dbReference type="InterPro" id="IPR036291">
    <property type="entry name" value="NAD(P)-bd_dom_sf"/>
</dbReference>
<evidence type="ECO:0000313" key="5">
    <source>
        <dbReference type="Proteomes" id="UP000295662"/>
    </source>
</evidence>
<keyword evidence="1" id="KW-0560">Oxidoreductase</keyword>
<dbReference type="OrthoDB" id="9815825at2"/>
<dbReference type="InterPro" id="IPR000683">
    <property type="entry name" value="Gfo/Idh/MocA-like_OxRdtase_N"/>
</dbReference>
<dbReference type="GO" id="GO:0016491">
    <property type="term" value="F:oxidoreductase activity"/>
    <property type="evidence" value="ECO:0007669"/>
    <property type="project" value="UniProtKB-KW"/>
</dbReference>
<dbReference type="EMBL" id="SOCA01000002">
    <property type="protein sequence ID" value="TDU73229.1"/>
    <property type="molecule type" value="Genomic_DNA"/>
</dbReference>
<name>A0A4R7S5S6_9BACT</name>
<reference evidence="4 5" key="1">
    <citation type="submission" date="2019-03" db="EMBL/GenBank/DDBJ databases">
        <title>Genomic Encyclopedia of Archaeal and Bacterial Type Strains, Phase II (KMG-II): from individual species to whole genera.</title>
        <authorList>
            <person name="Goeker M."/>
        </authorList>
    </citation>
    <scope>NUCLEOTIDE SEQUENCE [LARGE SCALE GENOMIC DNA]</scope>
    <source>
        <strain evidence="4 5">ATCC 25309</strain>
    </source>
</reference>
<keyword evidence="5" id="KW-1185">Reference proteome</keyword>
<gene>
    <name evidence="4" type="ORF">EI77_01697</name>
</gene>
<accession>A0A4R7S5S6</accession>
<evidence type="ECO:0000256" key="1">
    <source>
        <dbReference type="ARBA" id="ARBA00023002"/>
    </source>
</evidence>
<dbReference type="Gene3D" id="3.30.360.10">
    <property type="entry name" value="Dihydrodipicolinate Reductase, domain 2"/>
    <property type="match status" value="1"/>
</dbReference>
<dbReference type="PANTHER" id="PTHR43818">
    <property type="entry name" value="BCDNA.GH03377"/>
    <property type="match status" value="1"/>
</dbReference>
<protein>
    <submittedName>
        <fullName evidence="4">Putative dehydrogenase</fullName>
    </submittedName>
</protein>
<comment type="caution">
    <text evidence="4">The sequence shown here is derived from an EMBL/GenBank/DDBJ whole genome shotgun (WGS) entry which is preliminary data.</text>
</comment>